<evidence type="ECO:0000313" key="2">
    <source>
        <dbReference type="Proteomes" id="UP000219338"/>
    </source>
</evidence>
<dbReference type="EMBL" id="FUEG01000018">
    <property type="protein sequence ID" value="SJL13007.1"/>
    <property type="molecule type" value="Genomic_DNA"/>
</dbReference>
<reference evidence="2" key="1">
    <citation type="journal article" date="2017" name="Nat. Ecol. Evol.">
        <title>Genome expansion and lineage-specific genetic innovations in the forest pathogenic fungi Armillaria.</title>
        <authorList>
            <person name="Sipos G."/>
            <person name="Prasanna A.N."/>
            <person name="Walter M.C."/>
            <person name="O'Connor E."/>
            <person name="Balint B."/>
            <person name="Krizsan K."/>
            <person name="Kiss B."/>
            <person name="Hess J."/>
            <person name="Varga T."/>
            <person name="Slot J."/>
            <person name="Riley R."/>
            <person name="Boka B."/>
            <person name="Rigling D."/>
            <person name="Barry K."/>
            <person name="Lee J."/>
            <person name="Mihaltcheva S."/>
            <person name="LaButti K."/>
            <person name="Lipzen A."/>
            <person name="Waldron R."/>
            <person name="Moloney N.M."/>
            <person name="Sperisen C."/>
            <person name="Kredics L."/>
            <person name="Vagvoelgyi C."/>
            <person name="Patrignani A."/>
            <person name="Fitzpatrick D."/>
            <person name="Nagy I."/>
            <person name="Doyle S."/>
            <person name="Anderson J.B."/>
            <person name="Grigoriev I.V."/>
            <person name="Gueldener U."/>
            <person name="Muensterkoetter M."/>
            <person name="Nagy L.G."/>
        </authorList>
    </citation>
    <scope>NUCLEOTIDE SEQUENCE [LARGE SCALE GENOMIC DNA]</scope>
    <source>
        <strain evidence="2">C18/9</strain>
    </source>
</reference>
<evidence type="ECO:0000313" key="1">
    <source>
        <dbReference type="EMBL" id="SJL13007.1"/>
    </source>
</evidence>
<sequence length="151" mass="16685">MDFDCGTLVDVPYDFEGMLAVLDDYDACLSSVELCHRVFDDPETLKAVVELVAETAETAVSLNASFISLGIDSQRGVHFLTVARGAGFKGSAILNVVRVKSFLDALAHMEVSISYQTRRLHLDRRIMESQNQDADTDTPAKHIDFLELFAV</sequence>
<organism evidence="1 2">
    <name type="scientific">Armillaria ostoyae</name>
    <name type="common">Armillaria root rot fungus</name>
    <dbReference type="NCBI Taxonomy" id="47428"/>
    <lineage>
        <taxon>Eukaryota</taxon>
        <taxon>Fungi</taxon>
        <taxon>Dikarya</taxon>
        <taxon>Basidiomycota</taxon>
        <taxon>Agaricomycotina</taxon>
        <taxon>Agaricomycetes</taxon>
        <taxon>Agaricomycetidae</taxon>
        <taxon>Agaricales</taxon>
        <taxon>Marasmiineae</taxon>
        <taxon>Physalacriaceae</taxon>
        <taxon>Armillaria</taxon>
    </lineage>
</organism>
<dbReference type="Proteomes" id="UP000219338">
    <property type="component" value="Unassembled WGS sequence"/>
</dbReference>
<gene>
    <name evidence="1" type="ORF">ARMOST_16443</name>
</gene>
<protein>
    <submittedName>
        <fullName evidence="1">Uncharacterized protein</fullName>
    </submittedName>
</protein>
<dbReference type="AlphaFoldDB" id="A0A284RW88"/>
<accession>A0A284RW88</accession>
<keyword evidence="2" id="KW-1185">Reference proteome</keyword>
<proteinExistence type="predicted"/>
<dbReference type="OrthoDB" id="10646764at2759"/>
<name>A0A284RW88_ARMOS</name>
<dbReference type="STRING" id="47428.A0A284RW88"/>